<evidence type="ECO:0000256" key="1">
    <source>
        <dbReference type="SAM" id="MobiDB-lite"/>
    </source>
</evidence>
<dbReference type="AlphaFoldDB" id="A0A4R8S1X3"/>
<evidence type="ECO:0000313" key="3">
    <source>
        <dbReference type="EMBL" id="TDZ79753.1"/>
    </source>
</evidence>
<sequence length="245" mass="24635">MPAGRLAKPLEALAGPMRRSSPESVDRMLIGLCAIIWLAFVGMLVGAIVVMTGVGEDAAGSTGTSWGIYIVIGVSLAVIVGAVPLLLRARKTAARPTKRGASQSAPKPKGAKVSAAGSVPSGPPPAEASTEKLKTFGGLVDPVSHVPKDYNGPGSPAYRAAAEAASKSAVVDRLWLRATVGIAGGIGLALLAVVTGTYLLAVDSETAAIVAFVAGGVITCAMGVIPWLTLKKLRELGASGSSDAQ</sequence>
<dbReference type="EMBL" id="PECH01000008">
    <property type="protein sequence ID" value="TDZ79753.1"/>
    <property type="molecule type" value="Genomic_DNA"/>
</dbReference>
<proteinExistence type="predicted"/>
<protein>
    <recommendedName>
        <fullName evidence="5">Transmembrane protein</fullName>
    </recommendedName>
</protein>
<feature type="transmembrane region" description="Helical" evidence="2">
    <location>
        <begin position="174"/>
        <end position="201"/>
    </location>
</feature>
<evidence type="ECO:0008006" key="5">
    <source>
        <dbReference type="Google" id="ProtNLM"/>
    </source>
</evidence>
<dbReference type="Pfam" id="PF10812">
    <property type="entry name" value="DUF2561"/>
    <property type="match status" value="1"/>
</dbReference>
<evidence type="ECO:0000256" key="2">
    <source>
        <dbReference type="SAM" id="Phobius"/>
    </source>
</evidence>
<dbReference type="Proteomes" id="UP000295117">
    <property type="component" value="Unassembled WGS sequence"/>
</dbReference>
<feature type="transmembrane region" description="Helical" evidence="2">
    <location>
        <begin position="66"/>
        <end position="87"/>
    </location>
</feature>
<organism evidence="3 4">
    <name type="scientific">Mycobacteroides salmoniphilum</name>
    <dbReference type="NCBI Taxonomy" id="404941"/>
    <lineage>
        <taxon>Bacteria</taxon>
        <taxon>Bacillati</taxon>
        <taxon>Actinomycetota</taxon>
        <taxon>Actinomycetes</taxon>
        <taxon>Mycobacteriales</taxon>
        <taxon>Mycobacteriaceae</taxon>
        <taxon>Mycobacteroides</taxon>
    </lineage>
</organism>
<dbReference type="RefSeq" id="WP_134072240.1">
    <property type="nucleotide sequence ID" value="NZ_PECH01000008.1"/>
</dbReference>
<keyword evidence="2" id="KW-0472">Membrane</keyword>
<feature type="region of interest" description="Disordered" evidence="1">
    <location>
        <begin position="96"/>
        <end position="130"/>
    </location>
</feature>
<name>A0A4R8S1X3_9MYCO</name>
<dbReference type="InterPro" id="IPR024381">
    <property type="entry name" value="DUF2561"/>
</dbReference>
<keyword evidence="2" id="KW-0812">Transmembrane</keyword>
<keyword evidence="2" id="KW-1133">Transmembrane helix</keyword>
<comment type="caution">
    <text evidence="3">The sequence shown here is derived from an EMBL/GenBank/DDBJ whole genome shotgun (WGS) entry which is preliminary data.</text>
</comment>
<accession>A0A4R8S1X3</accession>
<feature type="transmembrane region" description="Helical" evidence="2">
    <location>
        <begin position="28"/>
        <end position="54"/>
    </location>
</feature>
<evidence type="ECO:0000313" key="4">
    <source>
        <dbReference type="Proteomes" id="UP000295117"/>
    </source>
</evidence>
<reference evidence="3 4" key="1">
    <citation type="journal article" date="2019" name="Sci. Rep.">
        <title>Extended insight into the Mycobacterium chelonae-abscessus complex through whole genome sequencing of Mycobacterium salmoniphilum outbreak and Mycobacterium salmoniphilum-like strains.</title>
        <authorList>
            <person name="Behra P.R.K."/>
            <person name="Das S."/>
            <person name="Pettersson B.M.F."/>
            <person name="Shirreff L."/>
            <person name="DuCote T."/>
            <person name="Jacobsson K.G."/>
            <person name="Ennis D.G."/>
            <person name="Kirsebom L.A."/>
        </authorList>
    </citation>
    <scope>NUCLEOTIDE SEQUENCE [LARGE SCALE GENOMIC DNA]</scope>
    <source>
        <strain evidence="3 4">DE 4585</strain>
    </source>
</reference>
<gene>
    <name evidence="3" type="ORF">DE4585_03501</name>
</gene>
<feature type="transmembrane region" description="Helical" evidence="2">
    <location>
        <begin position="207"/>
        <end position="230"/>
    </location>
</feature>